<reference evidence="1 2" key="1">
    <citation type="submission" date="2024-02" db="EMBL/GenBank/DDBJ databases">
        <title>A chromosome-level genome assembly of Drosophila madeirensis, a fruit fly species endemic to Madeira island.</title>
        <authorList>
            <person name="Tomihara K."/>
            <person name="Llopart A."/>
            <person name="Yamamoto D."/>
        </authorList>
    </citation>
    <scope>NUCLEOTIDE SEQUENCE [LARGE SCALE GENOMIC DNA]</scope>
    <source>
        <strain evidence="1 2">RF1</strain>
    </source>
</reference>
<dbReference type="EMBL" id="AP029265">
    <property type="protein sequence ID" value="BFF97566.1"/>
    <property type="molecule type" value="Genomic_DNA"/>
</dbReference>
<dbReference type="InterPro" id="IPR032675">
    <property type="entry name" value="LRR_dom_sf"/>
</dbReference>
<protein>
    <submittedName>
        <fullName evidence="1">Uncharacterized protein</fullName>
    </submittedName>
</protein>
<sequence length="412" mass="46342">MAGCKNILDLPVGAISMIFSHVEELTDRLQLAQAHPILANGFALFAANAHQNVDCDDLPISYWSKILYHAGACVVSISLRKKDHVVALLKLASDHCPNLEELNIHIQSESWGVIAPMLASLKKLIRISLQNNFVGVDFIDTLHELPLLRSLLLVGFPLKNLRRIHELHWLTTLRIINRNAIDVCLWFAPLKNLINMEIMVAYVGCPDIPDCKGLWPEMKFLNLTYVTFPSEKCQNRSLPYLPSLKQLNIGETIPLMKLSQVFGSSVSKYANTLCRIRFLYKGQALDAEDANTISELKALTHVCLPGVSNKFIGQIKSDSLQELFVRHSDNLTNSGVLRVLSGCKNLRIIDFFGCKFVNKKMVEPALKILKKNGVKPDKPVEMRVNYEFGNHISFDDLTLLVIRRSTADGRFI</sequence>
<dbReference type="SUPFAM" id="SSF52047">
    <property type="entry name" value="RNI-like"/>
    <property type="match status" value="1"/>
</dbReference>
<keyword evidence="2" id="KW-1185">Reference proteome</keyword>
<name>A0AAU9FQ17_DROMD</name>
<organism evidence="1 2">
    <name type="scientific">Drosophila madeirensis</name>
    <name type="common">Fruit fly</name>
    <dbReference type="NCBI Taxonomy" id="30013"/>
    <lineage>
        <taxon>Eukaryota</taxon>
        <taxon>Metazoa</taxon>
        <taxon>Ecdysozoa</taxon>
        <taxon>Arthropoda</taxon>
        <taxon>Hexapoda</taxon>
        <taxon>Insecta</taxon>
        <taxon>Pterygota</taxon>
        <taxon>Neoptera</taxon>
        <taxon>Endopterygota</taxon>
        <taxon>Diptera</taxon>
        <taxon>Brachycera</taxon>
        <taxon>Muscomorpha</taxon>
        <taxon>Ephydroidea</taxon>
        <taxon>Drosophilidae</taxon>
        <taxon>Drosophila</taxon>
        <taxon>Sophophora</taxon>
    </lineage>
</organism>
<evidence type="ECO:0000313" key="2">
    <source>
        <dbReference type="Proteomes" id="UP001500889"/>
    </source>
</evidence>
<gene>
    <name evidence="1" type="ORF">DMAD_05952</name>
</gene>
<dbReference type="Gene3D" id="3.80.10.10">
    <property type="entry name" value="Ribonuclease Inhibitor"/>
    <property type="match status" value="1"/>
</dbReference>
<evidence type="ECO:0000313" key="1">
    <source>
        <dbReference type="EMBL" id="BFF97566.1"/>
    </source>
</evidence>
<dbReference type="AlphaFoldDB" id="A0AAU9FQ17"/>
<dbReference type="Proteomes" id="UP001500889">
    <property type="component" value="Chromosome J"/>
</dbReference>
<proteinExistence type="predicted"/>
<accession>A0AAU9FQ17</accession>